<dbReference type="Gene3D" id="3.30.70.1560">
    <property type="entry name" value="Alpha-L RNA-binding motif"/>
    <property type="match status" value="1"/>
</dbReference>
<evidence type="ECO:0000256" key="5">
    <source>
        <dbReference type="RuleBase" id="RU003887"/>
    </source>
</evidence>
<dbReference type="AlphaFoldDB" id="A0A1M6M5G7"/>
<dbReference type="GO" id="GO:0003723">
    <property type="term" value="F:RNA binding"/>
    <property type="evidence" value="ECO:0007669"/>
    <property type="project" value="UniProtKB-KW"/>
</dbReference>
<dbReference type="InterPro" id="IPR006145">
    <property type="entry name" value="PsdUridine_synth_RsuA/RluA"/>
</dbReference>
<dbReference type="PROSITE" id="PS01149">
    <property type="entry name" value="PSI_RSU"/>
    <property type="match status" value="1"/>
</dbReference>
<dbReference type="EMBL" id="FRAI01000006">
    <property type="protein sequence ID" value="SHJ78711.1"/>
    <property type="molecule type" value="Genomic_DNA"/>
</dbReference>
<evidence type="ECO:0000313" key="7">
    <source>
        <dbReference type="EMBL" id="SHJ78711.1"/>
    </source>
</evidence>
<dbReference type="GO" id="GO:0000455">
    <property type="term" value="P:enzyme-directed rRNA pseudouridine synthesis"/>
    <property type="evidence" value="ECO:0007669"/>
    <property type="project" value="UniProtKB-ARBA"/>
</dbReference>
<dbReference type="FunFam" id="3.10.290.10:FF:000003">
    <property type="entry name" value="Pseudouridine synthase"/>
    <property type="match status" value="1"/>
</dbReference>
<comment type="similarity">
    <text evidence="1 5">Belongs to the pseudouridine synthase RsuA family.</text>
</comment>
<evidence type="ECO:0000259" key="6">
    <source>
        <dbReference type="SMART" id="SM00363"/>
    </source>
</evidence>
<dbReference type="FunFam" id="3.30.70.1560:FF:000001">
    <property type="entry name" value="Pseudouridine synthase"/>
    <property type="match status" value="1"/>
</dbReference>
<keyword evidence="8" id="KW-1185">Reference proteome</keyword>
<organism evidence="7 8">
    <name type="scientific">Anaerobranca californiensis DSM 14826</name>
    <dbReference type="NCBI Taxonomy" id="1120989"/>
    <lineage>
        <taxon>Bacteria</taxon>
        <taxon>Bacillati</taxon>
        <taxon>Bacillota</taxon>
        <taxon>Clostridia</taxon>
        <taxon>Eubacteriales</taxon>
        <taxon>Proteinivoracaceae</taxon>
        <taxon>Anaerobranca</taxon>
    </lineage>
</organism>
<reference evidence="8" key="1">
    <citation type="submission" date="2016-11" db="EMBL/GenBank/DDBJ databases">
        <authorList>
            <person name="Varghese N."/>
            <person name="Submissions S."/>
        </authorList>
    </citation>
    <scope>NUCLEOTIDE SEQUENCE [LARGE SCALE GENOMIC DNA]</scope>
    <source>
        <strain evidence="8">DSM 14826</strain>
    </source>
</reference>
<dbReference type="GO" id="GO:0005829">
    <property type="term" value="C:cytosol"/>
    <property type="evidence" value="ECO:0007669"/>
    <property type="project" value="UniProtKB-ARBA"/>
</dbReference>
<dbReference type="Proteomes" id="UP000243547">
    <property type="component" value="Unassembled WGS sequence"/>
</dbReference>
<protein>
    <recommendedName>
        <fullName evidence="5">Pseudouridine synthase</fullName>
        <ecNumber evidence="5">5.4.99.-</ecNumber>
    </recommendedName>
</protein>
<evidence type="ECO:0000313" key="8">
    <source>
        <dbReference type="Proteomes" id="UP000243547"/>
    </source>
</evidence>
<dbReference type="InterPro" id="IPR042092">
    <property type="entry name" value="PsdUridine_s_RsuA/RluB/E/F_cat"/>
</dbReference>
<evidence type="ECO:0000256" key="2">
    <source>
        <dbReference type="ARBA" id="ARBA00022884"/>
    </source>
</evidence>
<dbReference type="NCBIfam" id="TIGR00093">
    <property type="entry name" value="pseudouridine synthase"/>
    <property type="match status" value="1"/>
</dbReference>
<dbReference type="InterPro" id="IPR050343">
    <property type="entry name" value="RsuA_PseudoU_synthase"/>
</dbReference>
<feature type="domain" description="RNA-binding S4" evidence="6">
    <location>
        <begin position="5"/>
        <end position="65"/>
    </location>
</feature>
<dbReference type="PANTHER" id="PTHR47683:SF4">
    <property type="entry name" value="PSEUDOURIDINE SYNTHASE"/>
    <property type="match status" value="1"/>
</dbReference>
<dbReference type="InterPro" id="IPR000748">
    <property type="entry name" value="PsdUridine_synth_RsuA/RluB/E/F"/>
</dbReference>
<dbReference type="Gene3D" id="3.10.290.10">
    <property type="entry name" value="RNA-binding S4 domain"/>
    <property type="match status" value="1"/>
</dbReference>
<name>A0A1M6M5G7_9FIRM</name>
<evidence type="ECO:0000256" key="3">
    <source>
        <dbReference type="ARBA" id="ARBA00023235"/>
    </source>
</evidence>
<dbReference type="CDD" id="cd02553">
    <property type="entry name" value="PseudoU_synth_RsuA"/>
    <property type="match status" value="1"/>
</dbReference>
<dbReference type="Pfam" id="PF00849">
    <property type="entry name" value="PseudoU_synth_2"/>
    <property type="match status" value="1"/>
</dbReference>
<dbReference type="PANTHER" id="PTHR47683">
    <property type="entry name" value="PSEUDOURIDINE SYNTHASE FAMILY PROTEIN-RELATED"/>
    <property type="match status" value="1"/>
</dbReference>
<dbReference type="SMART" id="SM00363">
    <property type="entry name" value="S4"/>
    <property type="match status" value="1"/>
</dbReference>
<dbReference type="InterPro" id="IPR020103">
    <property type="entry name" value="PsdUridine_synth_cat_dom_sf"/>
</dbReference>
<dbReference type="EC" id="5.4.99.-" evidence="5"/>
<dbReference type="PROSITE" id="PS50889">
    <property type="entry name" value="S4"/>
    <property type="match status" value="1"/>
</dbReference>
<dbReference type="GO" id="GO:0120159">
    <property type="term" value="F:rRNA pseudouridine synthase activity"/>
    <property type="evidence" value="ECO:0007669"/>
    <property type="project" value="UniProtKB-ARBA"/>
</dbReference>
<dbReference type="Gene3D" id="3.30.70.580">
    <property type="entry name" value="Pseudouridine synthase I, catalytic domain, N-terminal subdomain"/>
    <property type="match status" value="1"/>
</dbReference>
<gene>
    <name evidence="7" type="ORF">SAMN02745227_00669</name>
</gene>
<dbReference type="CDD" id="cd00165">
    <property type="entry name" value="S4"/>
    <property type="match status" value="1"/>
</dbReference>
<evidence type="ECO:0000256" key="1">
    <source>
        <dbReference type="ARBA" id="ARBA00008348"/>
    </source>
</evidence>
<dbReference type="InterPro" id="IPR036986">
    <property type="entry name" value="S4_RNA-bd_sf"/>
</dbReference>
<dbReference type="InterPro" id="IPR018496">
    <property type="entry name" value="PsdUridine_synth_RsuA/RluB_CS"/>
</dbReference>
<sequence>MTKKMRLDKVLSNLGFGSRKDIKKLIKYGNVLVNGALVQDPSDYVDPYNDEIILNGKPVVYREFIYLMMNKPKGVLSATEDDKDPVVVDLLKEEDKAFSPFPVGRLDKDTEGLLLLTNDGKLAHKLTSPKKKVPKVYYADILGEVTEKDIQIFSKGVTLDDGYRTMPGHLEIIESGEISQIQLTIYEGKFHQVKRMFQAVSKKVIYLKRIAMGELTLDENLKLGEYRHLTDEEIALLTK</sequence>
<keyword evidence="3 5" id="KW-0413">Isomerase</keyword>
<dbReference type="SUPFAM" id="SSF55120">
    <property type="entry name" value="Pseudouridine synthase"/>
    <property type="match status" value="1"/>
</dbReference>
<accession>A0A1M6M5G7</accession>
<dbReference type="STRING" id="1120989.SAMN02745227_00669"/>
<proteinExistence type="inferred from homology"/>
<dbReference type="InterPro" id="IPR020094">
    <property type="entry name" value="TruA/RsuA/RluB/E/F_N"/>
</dbReference>
<evidence type="ECO:0000256" key="4">
    <source>
        <dbReference type="PROSITE-ProRule" id="PRU00182"/>
    </source>
</evidence>
<dbReference type="InterPro" id="IPR002942">
    <property type="entry name" value="S4_RNA-bd"/>
</dbReference>
<dbReference type="SUPFAM" id="SSF55174">
    <property type="entry name" value="Alpha-L RNA-binding motif"/>
    <property type="match status" value="1"/>
</dbReference>
<keyword evidence="2 4" id="KW-0694">RNA-binding</keyword>
<dbReference type="Pfam" id="PF01479">
    <property type="entry name" value="S4"/>
    <property type="match status" value="1"/>
</dbReference>